<keyword evidence="2" id="KW-0378">Hydrolase</keyword>
<proteinExistence type="inferred from homology"/>
<dbReference type="PANTHER" id="PTHR30023:SF0">
    <property type="entry name" value="PENICILLIN-SENSITIVE CARBOXYPEPTIDASE A"/>
    <property type="match status" value="1"/>
</dbReference>
<keyword evidence="3" id="KW-0812">Transmembrane</keyword>
<keyword evidence="4" id="KW-0645">Protease</keyword>
<dbReference type="NCBIfam" id="TIGR00666">
    <property type="entry name" value="PBP4"/>
    <property type="match status" value="1"/>
</dbReference>
<keyword evidence="4" id="KW-0121">Carboxypeptidase</keyword>
<dbReference type="GO" id="GO:0006508">
    <property type="term" value="P:proteolysis"/>
    <property type="evidence" value="ECO:0007669"/>
    <property type="project" value="InterPro"/>
</dbReference>
<keyword evidence="3" id="KW-0472">Membrane</keyword>
<dbReference type="EMBL" id="NMVO01000005">
    <property type="protein sequence ID" value="OYO16150.1"/>
    <property type="molecule type" value="Genomic_DNA"/>
</dbReference>
<dbReference type="Pfam" id="PF02113">
    <property type="entry name" value="Peptidase_S13"/>
    <property type="match status" value="1"/>
</dbReference>
<dbReference type="PANTHER" id="PTHR30023">
    <property type="entry name" value="D-ALANYL-D-ALANINE CARBOXYPEPTIDASE"/>
    <property type="match status" value="1"/>
</dbReference>
<reference evidence="4 5" key="1">
    <citation type="submission" date="2017-07" db="EMBL/GenBank/DDBJ databases">
        <title>Draft whole genome sequences of clinical Proprionibacteriaceae strains.</title>
        <authorList>
            <person name="Bernier A.-M."/>
            <person name="Bernard K."/>
            <person name="Domingo M.-C."/>
        </authorList>
    </citation>
    <scope>NUCLEOTIDE SEQUENCE [LARGE SCALE GENOMIC DNA]</scope>
    <source>
        <strain evidence="4 5">NML 030167</strain>
    </source>
</reference>
<keyword evidence="3" id="KW-1133">Transmembrane helix</keyword>
<name>A0A255GJZ4_9ACTN</name>
<comment type="caution">
    <text evidence="4">The sequence shown here is derived from an EMBL/GenBank/DDBJ whole genome shotgun (WGS) entry which is preliminary data.</text>
</comment>
<dbReference type="GO" id="GO:0000270">
    <property type="term" value="P:peptidoglycan metabolic process"/>
    <property type="evidence" value="ECO:0007669"/>
    <property type="project" value="TreeGrafter"/>
</dbReference>
<evidence type="ECO:0000256" key="3">
    <source>
        <dbReference type="SAM" id="Phobius"/>
    </source>
</evidence>
<accession>A0A255GJZ4</accession>
<dbReference type="Gene3D" id="3.40.710.10">
    <property type="entry name" value="DD-peptidase/beta-lactamase superfamily"/>
    <property type="match status" value="2"/>
</dbReference>
<dbReference type="PRINTS" id="PR00922">
    <property type="entry name" value="DADACBPTASE3"/>
</dbReference>
<protein>
    <submittedName>
        <fullName evidence="4">D-alanyl-D-alanine carboxypeptidase/D-alanyl-D-alanine-endopeptidase</fullName>
    </submittedName>
</protein>
<keyword evidence="5" id="KW-1185">Reference proteome</keyword>
<dbReference type="InterPro" id="IPR000667">
    <property type="entry name" value="Peptidase_S13"/>
</dbReference>
<dbReference type="InterPro" id="IPR012338">
    <property type="entry name" value="Beta-lactam/transpept-like"/>
</dbReference>
<evidence type="ECO:0000256" key="2">
    <source>
        <dbReference type="ARBA" id="ARBA00022801"/>
    </source>
</evidence>
<dbReference type="AlphaFoldDB" id="A0A255GJZ4"/>
<comment type="similarity">
    <text evidence="1">Belongs to the peptidase S13 family.</text>
</comment>
<gene>
    <name evidence="4" type="primary">dacB</name>
    <name evidence="4" type="ORF">CGZ94_05395</name>
</gene>
<dbReference type="GO" id="GO:0004185">
    <property type="term" value="F:serine-type carboxypeptidase activity"/>
    <property type="evidence" value="ECO:0007669"/>
    <property type="project" value="InterPro"/>
</dbReference>
<feature type="transmembrane region" description="Helical" evidence="3">
    <location>
        <begin position="78"/>
        <end position="101"/>
    </location>
</feature>
<dbReference type="SUPFAM" id="SSF56601">
    <property type="entry name" value="beta-lactamase/transpeptidase-like"/>
    <property type="match status" value="1"/>
</dbReference>
<evidence type="ECO:0000313" key="5">
    <source>
        <dbReference type="Proteomes" id="UP000215896"/>
    </source>
</evidence>
<organism evidence="4 5">
    <name type="scientific">Enemella evansiae</name>
    <dbReference type="NCBI Taxonomy" id="2016499"/>
    <lineage>
        <taxon>Bacteria</taxon>
        <taxon>Bacillati</taxon>
        <taxon>Actinomycetota</taxon>
        <taxon>Actinomycetes</taxon>
        <taxon>Propionibacteriales</taxon>
        <taxon>Propionibacteriaceae</taxon>
        <taxon>Enemella</taxon>
    </lineage>
</organism>
<dbReference type="Proteomes" id="UP000215896">
    <property type="component" value="Unassembled WGS sequence"/>
</dbReference>
<sequence length="546" mass="57059">MRSRRIRPVSWSTSYLFFCPLGISTVTSKRMPFGGSGASWPAGAEYSSVTNDPLCDVYATDHTVTPGSQMPNSRRGSVMLRAGLLMAVVVLVVVGLVTGVAQSLGRKGLYATGLWVDGGASTIDPSIFDHDEQPAGLPPQPAAPVLEPATPQPGTRAARVAERIAAVGPIGGRMMGQVVDEATGEQVYANNTGQVGTPASTLKTLTTVAALDAYGPDQRFSTTVRRDPADPGKVYLVGGGDPYLLGGEPADGRASILTLARSTAEALQAQGQSGPVEVVTDNTLFSGPTWNPDWLPGYRDYAADTSALWIDGARINNQAIGPRDRDPARGAGNAFAAELGRRGVQVTAVNAGSAPQQAAQLAQVKGLPLERIVEQILIYSDNDAAEVLFRHVGRTGGRSGSIADAQAAMQQTLTRLGAWTDGMRIVDGSGLARSNLASVTSLTRVVQLAVSADHPQLRALATGMSVAGVEGTLAGRYLEDGTQAGRGLVRAKTGTLTRVHSMAGYVRAGDGALLVYSFIINDDQNEYADRVWLDRVTAALASCGCS</sequence>
<evidence type="ECO:0000256" key="1">
    <source>
        <dbReference type="ARBA" id="ARBA00006096"/>
    </source>
</evidence>
<evidence type="ECO:0000313" key="4">
    <source>
        <dbReference type="EMBL" id="OYO16150.1"/>
    </source>
</evidence>